<dbReference type="GO" id="GO:0004029">
    <property type="term" value="F:aldehyde dehydrogenase (NAD+) activity"/>
    <property type="evidence" value="ECO:0007669"/>
    <property type="project" value="TreeGrafter"/>
</dbReference>
<proteinExistence type="predicted"/>
<organism evidence="2">
    <name type="scientific">Fusarium oxysporum Fo47</name>
    <dbReference type="NCBI Taxonomy" id="660027"/>
    <lineage>
        <taxon>Eukaryota</taxon>
        <taxon>Fungi</taxon>
        <taxon>Dikarya</taxon>
        <taxon>Ascomycota</taxon>
        <taxon>Pezizomycotina</taxon>
        <taxon>Sordariomycetes</taxon>
        <taxon>Hypocreomycetidae</taxon>
        <taxon>Hypocreales</taxon>
        <taxon>Nectriaceae</taxon>
        <taxon>Fusarium</taxon>
        <taxon>Fusarium oxysporum species complex</taxon>
    </lineage>
</organism>
<gene>
    <name evidence="2" type="ORF">FOZG_04217</name>
</gene>
<dbReference type="Proteomes" id="UP000030766">
    <property type="component" value="Unassembled WGS sequence"/>
</dbReference>
<dbReference type="PANTHER" id="PTHR48079">
    <property type="entry name" value="PROTEIN YEEZ"/>
    <property type="match status" value="1"/>
</dbReference>
<dbReference type="EMBL" id="JH717897">
    <property type="protein sequence ID" value="EWZ48736.1"/>
    <property type="molecule type" value="Genomic_DNA"/>
</dbReference>
<sequence length="364" mass="40508">MSRNILITGAAGHIRGSIVANLLSKHPETTKQQVFAAVRTDEQAKALSTLGINVLKLDLSDEQAVVNEISSQKVGVIVHAADSTNPELALPLIKALEKQKESAGKPTYFIHTSGLSAFYANSGWPRIVNKDTDAVFETEKEFADSYPIRKVSQLVIEHAQAQGVTPFVIVPSIVCKRNHSFALIDINQRTRWKRNWLVKSTLPFKLVKVYKFDENISLQTIHISDLTALYYRIIHAALKNEDIPSGKEGYNFAVAREMDMREFQDHLAAAMKARGLVSSDKPEVYPSDEFAAEAIDVPVEFLSALYKSGGNFTATRPQSIGWKPEWDKERFLKNVDVEIEDVIELGKAKSSLIDSLFAAVGRPR</sequence>
<dbReference type="AlphaFoldDB" id="W9KWF2"/>
<name>W9KWF2_FUSOX</name>
<dbReference type="VEuPathDB" id="FungiDB:FOZG_04217"/>
<protein>
    <recommendedName>
        <fullName evidence="1">NmrA-like domain-containing protein</fullName>
    </recommendedName>
</protein>
<dbReference type="Gene3D" id="3.40.50.720">
    <property type="entry name" value="NAD(P)-binding Rossmann-like Domain"/>
    <property type="match status" value="1"/>
</dbReference>
<dbReference type="InterPro" id="IPR008030">
    <property type="entry name" value="NmrA-like"/>
</dbReference>
<reference evidence="2" key="1">
    <citation type="submission" date="2011-06" db="EMBL/GenBank/DDBJ databases">
        <title>The Genome Sequence of Fusarium oxysporum Fo47.</title>
        <authorList>
            <consortium name="The Broad Institute Genome Sequencing Platform"/>
            <person name="Ma L.-J."/>
            <person name="Gale L.R."/>
            <person name="Schwartz D.C."/>
            <person name="Zhou S."/>
            <person name="Corby-Kistler H."/>
            <person name="Young S.K."/>
            <person name="Zeng Q."/>
            <person name="Gargeya S."/>
            <person name="Fitzgerald M."/>
            <person name="Haas B."/>
            <person name="Abouelleil A."/>
            <person name="Alvarado L."/>
            <person name="Arachchi H.M."/>
            <person name="Berlin A."/>
            <person name="Brown A."/>
            <person name="Chapman S.B."/>
            <person name="Chen Z."/>
            <person name="Dunbar C."/>
            <person name="Freedman E."/>
            <person name="Gearin G."/>
            <person name="Gellesch M."/>
            <person name="Goldberg J."/>
            <person name="Griggs A."/>
            <person name="Gujja S."/>
            <person name="Heiman D."/>
            <person name="Howarth C."/>
            <person name="Larson L."/>
            <person name="Lui A."/>
            <person name="MacDonald P.J.P."/>
            <person name="Mehta T."/>
            <person name="Montmayeur A."/>
            <person name="Murphy C."/>
            <person name="Neiman D."/>
            <person name="Pearson M."/>
            <person name="Priest M."/>
            <person name="Roberts A."/>
            <person name="Saif S."/>
            <person name="Shea T."/>
            <person name="Shenoy N."/>
            <person name="Sisk P."/>
            <person name="Stolte C."/>
            <person name="Sykes S."/>
            <person name="Wortman J."/>
            <person name="Nusbaum C."/>
            <person name="Birren B."/>
        </authorList>
    </citation>
    <scope>NUCLEOTIDE SEQUENCE [LARGE SCALE GENOMIC DNA]</scope>
    <source>
        <strain evidence="2">Fo47</strain>
    </source>
</reference>
<evidence type="ECO:0000259" key="1">
    <source>
        <dbReference type="Pfam" id="PF05368"/>
    </source>
</evidence>
<evidence type="ECO:0000313" key="2">
    <source>
        <dbReference type="EMBL" id="EWZ48736.1"/>
    </source>
</evidence>
<dbReference type="InterPro" id="IPR051783">
    <property type="entry name" value="NAD(P)-dependent_oxidoreduct"/>
</dbReference>
<dbReference type="HOGENOM" id="CLU_007383_12_0_1"/>
<feature type="domain" description="NmrA-like" evidence="1">
    <location>
        <begin position="2"/>
        <end position="74"/>
    </location>
</feature>
<accession>W9KWF2</accession>
<reference evidence="2" key="2">
    <citation type="submission" date="2012-06" db="EMBL/GenBank/DDBJ databases">
        <title>Annotation of the Genome Sequence of Fusarium oxysporum Fo47.</title>
        <authorList>
            <consortium name="The Broad Institute Genomics Platform"/>
            <person name="Ma L.-J."/>
            <person name="Corby-Kistler H."/>
            <person name="Broz K."/>
            <person name="Gale L.R."/>
            <person name="Jonkers W."/>
            <person name="O'Donnell K."/>
            <person name="Ploetz R."/>
            <person name="Steinberg C."/>
            <person name="Schwartz D.C."/>
            <person name="VanEtten H."/>
            <person name="Zhou S."/>
            <person name="Young S.K."/>
            <person name="Zeng Q."/>
            <person name="Gargeya S."/>
            <person name="Fitzgerald M."/>
            <person name="Abouelleil A."/>
            <person name="Alvarado L."/>
            <person name="Chapman S.B."/>
            <person name="Gainer-Dewar J."/>
            <person name="Goldberg J."/>
            <person name="Griggs A."/>
            <person name="Gujja S."/>
            <person name="Hansen M."/>
            <person name="Howarth C."/>
            <person name="Imamovic A."/>
            <person name="Ireland A."/>
            <person name="Larimer J."/>
            <person name="McCowan C."/>
            <person name="Murphy C."/>
            <person name="Pearson M."/>
            <person name="Poon T.W."/>
            <person name="Priest M."/>
            <person name="Roberts A."/>
            <person name="Saif S."/>
            <person name="Shea T."/>
            <person name="Sykes S."/>
            <person name="Wortman J."/>
            <person name="Nusbaum C."/>
            <person name="Birren B."/>
        </authorList>
    </citation>
    <scope>NUCLEOTIDE SEQUENCE</scope>
    <source>
        <strain evidence="2">Fo47</strain>
    </source>
</reference>
<dbReference type="Pfam" id="PF05368">
    <property type="entry name" value="NmrA"/>
    <property type="match status" value="1"/>
</dbReference>
<dbReference type="SUPFAM" id="SSF51735">
    <property type="entry name" value="NAD(P)-binding Rossmann-fold domains"/>
    <property type="match status" value="1"/>
</dbReference>
<dbReference type="InterPro" id="IPR036291">
    <property type="entry name" value="NAD(P)-bd_dom_sf"/>
</dbReference>
<dbReference type="GO" id="GO:0005737">
    <property type="term" value="C:cytoplasm"/>
    <property type="evidence" value="ECO:0007669"/>
    <property type="project" value="TreeGrafter"/>
</dbReference>
<dbReference type="PANTHER" id="PTHR48079:SF6">
    <property type="entry name" value="NAD(P)-BINDING DOMAIN-CONTAINING PROTEIN-RELATED"/>
    <property type="match status" value="1"/>
</dbReference>